<reference evidence="2" key="1">
    <citation type="submission" date="2018-01" db="EMBL/GenBank/DDBJ databases">
        <title>An insight into the sialome of Amazonian anophelines.</title>
        <authorList>
            <person name="Ribeiro J.M."/>
            <person name="Scarpassa V."/>
            <person name="Calvo E."/>
        </authorList>
    </citation>
    <scope>NUCLEOTIDE SEQUENCE</scope>
    <source>
        <tissue evidence="2">Salivary glands</tissue>
    </source>
</reference>
<evidence type="ECO:0000256" key="1">
    <source>
        <dbReference type="SAM" id="Phobius"/>
    </source>
</evidence>
<evidence type="ECO:0000313" key="2">
    <source>
        <dbReference type="EMBL" id="MBW31360.1"/>
    </source>
</evidence>
<keyword evidence="1" id="KW-0472">Membrane</keyword>
<protein>
    <submittedName>
        <fullName evidence="2">Putative secreted peptide</fullName>
    </submittedName>
</protein>
<accession>A0A2M3ZSD7</accession>
<organism evidence="2">
    <name type="scientific">Anopheles braziliensis</name>
    <dbReference type="NCBI Taxonomy" id="58242"/>
    <lineage>
        <taxon>Eukaryota</taxon>
        <taxon>Metazoa</taxon>
        <taxon>Ecdysozoa</taxon>
        <taxon>Arthropoda</taxon>
        <taxon>Hexapoda</taxon>
        <taxon>Insecta</taxon>
        <taxon>Pterygota</taxon>
        <taxon>Neoptera</taxon>
        <taxon>Endopterygota</taxon>
        <taxon>Diptera</taxon>
        <taxon>Nematocera</taxon>
        <taxon>Culicoidea</taxon>
        <taxon>Culicidae</taxon>
        <taxon>Anophelinae</taxon>
        <taxon>Anopheles</taxon>
    </lineage>
</organism>
<keyword evidence="1" id="KW-1133">Transmembrane helix</keyword>
<dbReference type="AlphaFoldDB" id="A0A2M3ZSD7"/>
<dbReference type="EMBL" id="GGFM01010609">
    <property type="protein sequence ID" value="MBW31360.1"/>
    <property type="molecule type" value="Transcribed_RNA"/>
</dbReference>
<sequence length="70" mass="7802">MRISSDGFMFASTLFSLHTFAILIDLFPASSIKHCPVLITVTHSPTLHQKFPYPCYLTIPTPSVVLLLPQ</sequence>
<keyword evidence="1" id="KW-0812">Transmembrane</keyword>
<feature type="transmembrane region" description="Helical" evidence="1">
    <location>
        <begin position="7"/>
        <end position="27"/>
    </location>
</feature>
<name>A0A2M3ZSD7_9DIPT</name>
<proteinExistence type="predicted"/>